<comment type="caution">
    <text evidence="2">The sequence shown here is derived from an EMBL/GenBank/DDBJ whole genome shotgun (WGS) entry which is preliminary data.</text>
</comment>
<feature type="coiled-coil region" evidence="1">
    <location>
        <begin position="72"/>
        <end position="125"/>
    </location>
</feature>
<evidence type="ECO:0000313" key="3">
    <source>
        <dbReference type="Proteomes" id="UP000052946"/>
    </source>
</evidence>
<dbReference type="EMBL" id="BBXV01000013">
    <property type="protein sequence ID" value="GAQ17262.1"/>
    <property type="molecule type" value="Genomic_DNA"/>
</dbReference>
<dbReference type="GO" id="GO:0008168">
    <property type="term" value="F:methyltransferase activity"/>
    <property type="evidence" value="ECO:0007669"/>
    <property type="project" value="UniProtKB-KW"/>
</dbReference>
<dbReference type="OrthoDB" id="2625319at2"/>
<evidence type="ECO:0000256" key="1">
    <source>
        <dbReference type="SAM" id="Coils"/>
    </source>
</evidence>
<dbReference type="Proteomes" id="UP000052946">
    <property type="component" value="Unassembled WGS sequence"/>
</dbReference>
<gene>
    <name evidence="2" type="ORF">OPHB3_1187</name>
</gene>
<accession>A0A0U9H3Q9</accession>
<keyword evidence="2" id="KW-0808">Transferase</keyword>
<proteinExistence type="predicted"/>
<evidence type="ECO:0000313" key="2">
    <source>
        <dbReference type="EMBL" id="GAQ17262.1"/>
    </source>
</evidence>
<reference evidence="2 3" key="2">
    <citation type="journal article" date="2016" name="Genome Announc.">
        <title>Draft Genome Sequence of Oceanobacillus picturae Heshi-B3, Isolated from Fermented Rice Bran in a Traditional Japanese Seafood Dish.</title>
        <authorList>
            <person name="Akuzawa S."/>
            <person name="Nagaoka J."/>
            <person name="Kanekatsu M."/>
            <person name="Kanesaki Y."/>
            <person name="Suzuki T."/>
        </authorList>
    </citation>
    <scope>NUCLEOTIDE SEQUENCE [LARGE SCALE GENOMIC DNA]</scope>
    <source>
        <strain evidence="2 3">Heshi-B3</strain>
    </source>
</reference>
<dbReference type="RefSeq" id="WP_058949724.1">
    <property type="nucleotide sequence ID" value="NZ_BBXV01000013.1"/>
</dbReference>
<sequence length="151" mass="17250">MEDSRLVKHQQTQRRKKRRFLVGTLVLFIILGSGINVVFADEGVKGMLAGWFDQKKTDAISEIEEALADEQIKQTKRLKEELGTELQGTSEKLQEFTAEEKEQRVKALQDYADELLSTLEDSEKEEVQAMLESIFLEAKKEMEQVSKGQGK</sequence>
<dbReference type="GO" id="GO:0032259">
    <property type="term" value="P:methylation"/>
    <property type="evidence" value="ECO:0007669"/>
    <property type="project" value="UniProtKB-KW"/>
</dbReference>
<keyword evidence="2" id="KW-0489">Methyltransferase</keyword>
<name>A0A0U9H3Q9_9BACI</name>
<keyword evidence="1" id="KW-0175">Coiled coil</keyword>
<dbReference type="AlphaFoldDB" id="A0A0U9H3Q9"/>
<organism evidence="2 3">
    <name type="scientific">Oceanobacillus picturae</name>
    <dbReference type="NCBI Taxonomy" id="171693"/>
    <lineage>
        <taxon>Bacteria</taxon>
        <taxon>Bacillati</taxon>
        <taxon>Bacillota</taxon>
        <taxon>Bacilli</taxon>
        <taxon>Bacillales</taxon>
        <taxon>Bacillaceae</taxon>
        <taxon>Oceanobacillus</taxon>
    </lineage>
</organism>
<reference evidence="3" key="1">
    <citation type="submission" date="2015-07" db="EMBL/GenBank/DDBJ databases">
        <title>Draft Genome Sequence of Oceanobacillus picturae Heshi-B3 that Was Isolated from Fermented Rice Bran with Aging Salted Mackerel, Which Was Named Heshiko as Traditional Fermented Seafood in Japan.</title>
        <authorList>
            <person name="Akuzawa S."/>
            <person name="Nakagawa J."/>
            <person name="Kanekatsu T."/>
            <person name="Kanesaki Y."/>
            <person name="Suzuki T."/>
        </authorList>
    </citation>
    <scope>NUCLEOTIDE SEQUENCE [LARGE SCALE GENOMIC DNA]</scope>
    <source>
        <strain evidence="3">Heshi-B3</strain>
    </source>
</reference>
<protein>
    <submittedName>
        <fullName evidence="2">Chemotaxis protein methyltransferase CheR</fullName>
    </submittedName>
</protein>